<gene>
    <name evidence="2" type="ORF">niasHT_010405</name>
</gene>
<dbReference type="AlphaFoldDB" id="A0ABD2MAR0"/>
<reference evidence="2 3" key="1">
    <citation type="submission" date="2024-10" db="EMBL/GenBank/DDBJ databases">
        <authorList>
            <person name="Kim D."/>
        </authorList>
    </citation>
    <scope>NUCLEOTIDE SEQUENCE [LARGE SCALE GENOMIC DNA]</scope>
    <source>
        <strain evidence="2">BH-2024</strain>
    </source>
</reference>
<dbReference type="InterPro" id="IPR011705">
    <property type="entry name" value="BACK"/>
</dbReference>
<dbReference type="Gene3D" id="3.30.710.10">
    <property type="entry name" value="Potassium Channel Kv1.1, Chain A"/>
    <property type="match status" value="1"/>
</dbReference>
<dbReference type="SMART" id="SM00061">
    <property type="entry name" value="MATH"/>
    <property type="match status" value="2"/>
</dbReference>
<dbReference type="Proteomes" id="UP001620626">
    <property type="component" value="Unassembled WGS sequence"/>
</dbReference>
<dbReference type="Pfam" id="PF00651">
    <property type="entry name" value="BTB"/>
    <property type="match status" value="1"/>
</dbReference>
<dbReference type="SUPFAM" id="SSF49599">
    <property type="entry name" value="TRAF domain-like"/>
    <property type="match status" value="2"/>
</dbReference>
<evidence type="ECO:0000313" key="3">
    <source>
        <dbReference type="Proteomes" id="UP001620626"/>
    </source>
</evidence>
<dbReference type="InterPro" id="IPR000210">
    <property type="entry name" value="BTB/POZ_dom"/>
</dbReference>
<dbReference type="PANTHER" id="PTHR45774">
    <property type="entry name" value="BTB/POZ DOMAIN-CONTAINING"/>
    <property type="match status" value="1"/>
</dbReference>
<accession>A0ABD2MAR0</accession>
<dbReference type="SUPFAM" id="SSF54695">
    <property type="entry name" value="POZ domain"/>
    <property type="match status" value="1"/>
</dbReference>
<dbReference type="EMBL" id="JBICBT010000066">
    <property type="protein sequence ID" value="KAL3124564.1"/>
    <property type="molecule type" value="Genomic_DNA"/>
</dbReference>
<sequence>MFRFDAKNEKAEFASANYPVEVTDVEASAFKVMLSFIYTGDLAKLNGDNAMAVLYAAKKYNISALVDASLQVPISSLRNVFLAYAQAGLYELENFANDCLAYIDRNADNLFKSDAFLQIDQKLLCEILGHDELQIDGEISIWKAFHSLPNYRWISDGLFPMQFPINGRISNRKTGTILMDIENVSEFAREAVDSIRYSEKVYINGMPWKIMAQIKTKNGSTDNEKWLGFNLFGFAREEGPWNRLLAAFFQFVSGNNTVAIDSQWQCFVRSATFRIVSQKKGAENSTGTLCDHVFNESIGWGFKNFISFAELMDPNNGFYDKSKDKVTLAIDVITDDESKVKNSSKSTGTISMEIEKVSEFSRETFLSERKSETVHIKGFPWKIKAQIEKKKESTGNEKFFGFYLWCDASEEAENWSCKSLAIFRIVSQKSDVADFRREFNDYVFYNKENNSWGYYCFISFAELMDPSKGLYNKEEDKVILSIDVTVKEAKTEDK</sequence>
<dbReference type="Gene3D" id="2.60.210.10">
    <property type="entry name" value="Apoptosis, Tumor Necrosis Factor Receptor Associated Protein 2, Chain A"/>
    <property type="match status" value="2"/>
</dbReference>
<organism evidence="2 3">
    <name type="scientific">Heterodera trifolii</name>
    <dbReference type="NCBI Taxonomy" id="157864"/>
    <lineage>
        <taxon>Eukaryota</taxon>
        <taxon>Metazoa</taxon>
        <taxon>Ecdysozoa</taxon>
        <taxon>Nematoda</taxon>
        <taxon>Chromadorea</taxon>
        <taxon>Rhabditida</taxon>
        <taxon>Tylenchina</taxon>
        <taxon>Tylenchomorpha</taxon>
        <taxon>Tylenchoidea</taxon>
        <taxon>Heteroderidae</taxon>
        <taxon>Heteroderinae</taxon>
        <taxon>Heterodera</taxon>
    </lineage>
</organism>
<keyword evidence="3" id="KW-1185">Reference proteome</keyword>
<protein>
    <recommendedName>
        <fullName evidence="1">MATH domain-containing protein</fullName>
    </recommendedName>
</protein>
<dbReference type="PROSITE" id="PS50144">
    <property type="entry name" value="MATH"/>
    <property type="match status" value="2"/>
</dbReference>
<dbReference type="InterPro" id="IPR002083">
    <property type="entry name" value="MATH/TRAF_dom"/>
</dbReference>
<dbReference type="Pfam" id="PF22486">
    <property type="entry name" value="MATH_2"/>
    <property type="match status" value="2"/>
</dbReference>
<feature type="domain" description="MATH" evidence="1">
    <location>
        <begin position="347"/>
        <end position="484"/>
    </location>
</feature>
<proteinExistence type="predicted"/>
<evidence type="ECO:0000259" key="1">
    <source>
        <dbReference type="PROSITE" id="PS50144"/>
    </source>
</evidence>
<feature type="domain" description="MATH" evidence="1">
    <location>
        <begin position="174"/>
        <end position="330"/>
    </location>
</feature>
<dbReference type="InterPro" id="IPR008974">
    <property type="entry name" value="TRAF-like"/>
</dbReference>
<dbReference type="PANTHER" id="PTHR45774:SF3">
    <property type="entry name" value="BTB (POZ) DOMAIN-CONTAINING 2B-RELATED"/>
    <property type="match status" value="1"/>
</dbReference>
<comment type="caution">
    <text evidence="2">The sequence shown here is derived from an EMBL/GenBank/DDBJ whole genome shotgun (WGS) entry which is preliminary data.</text>
</comment>
<dbReference type="Gene3D" id="1.25.40.420">
    <property type="match status" value="1"/>
</dbReference>
<name>A0ABD2MAR0_9BILA</name>
<dbReference type="Pfam" id="PF07707">
    <property type="entry name" value="BACK"/>
    <property type="match status" value="1"/>
</dbReference>
<evidence type="ECO:0000313" key="2">
    <source>
        <dbReference type="EMBL" id="KAL3124564.1"/>
    </source>
</evidence>
<dbReference type="InterPro" id="IPR011333">
    <property type="entry name" value="SKP1/BTB/POZ_sf"/>
</dbReference>